<gene>
    <name evidence="1" type="ORF">HNP84_005939</name>
</gene>
<dbReference type="RefSeq" id="WP_185053107.1">
    <property type="nucleotide sequence ID" value="NZ_BAABIX010000036.1"/>
</dbReference>
<protein>
    <submittedName>
        <fullName evidence="1">Uncharacterized protein</fullName>
    </submittedName>
</protein>
<accession>A0A840PJF4</accession>
<sequence length="169" mass="18982">MLMLLWDYEMAAEREKLNGLSPTRRLALAVTAIEWTMATMSPPIRDAATRAFLERALVACRRAVSEGQRAVSEQPELIRDYDDVYEGTEEPGTAHLLSAVMECCEAVEGLDAQRVYNVLSYCYEGSMDREDIPDLSLDAERNNRRCVSVIQYQRNLIEEAVATDAGLNS</sequence>
<reference evidence="1 2" key="1">
    <citation type="submission" date="2020-08" db="EMBL/GenBank/DDBJ databases">
        <title>Genomic Encyclopedia of Type Strains, Phase IV (KMG-IV): sequencing the most valuable type-strain genomes for metagenomic binning, comparative biology and taxonomic classification.</title>
        <authorList>
            <person name="Goeker M."/>
        </authorList>
    </citation>
    <scope>NUCLEOTIDE SEQUENCE [LARGE SCALE GENOMIC DNA]</scope>
    <source>
        <strain evidence="1 2">DSM 45615</strain>
    </source>
</reference>
<evidence type="ECO:0000313" key="2">
    <source>
        <dbReference type="Proteomes" id="UP000578449"/>
    </source>
</evidence>
<proteinExistence type="predicted"/>
<dbReference type="Proteomes" id="UP000578449">
    <property type="component" value="Unassembled WGS sequence"/>
</dbReference>
<comment type="caution">
    <text evidence="1">The sequence shown here is derived from an EMBL/GenBank/DDBJ whole genome shotgun (WGS) entry which is preliminary data.</text>
</comment>
<dbReference type="AlphaFoldDB" id="A0A840PJF4"/>
<organism evidence="1 2">
    <name type="scientific">Thermocatellispora tengchongensis</name>
    <dbReference type="NCBI Taxonomy" id="1073253"/>
    <lineage>
        <taxon>Bacteria</taxon>
        <taxon>Bacillati</taxon>
        <taxon>Actinomycetota</taxon>
        <taxon>Actinomycetes</taxon>
        <taxon>Streptosporangiales</taxon>
        <taxon>Streptosporangiaceae</taxon>
        <taxon>Thermocatellispora</taxon>
    </lineage>
</organism>
<keyword evidence="2" id="KW-1185">Reference proteome</keyword>
<dbReference type="EMBL" id="JACHGN010000013">
    <property type="protein sequence ID" value="MBB5136195.1"/>
    <property type="molecule type" value="Genomic_DNA"/>
</dbReference>
<name>A0A840PJF4_9ACTN</name>
<evidence type="ECO:0000313" key="1">
    <source>
        <dbReference type="EMBL" id="MBB5136195.1"/>
    </source>
</evidence>